<evidence type="ECO:0000313" key="3">
    <source>
        <dbReference type="Proteomes" id="UP001162156"/>
    </source>
</evidence>
<feature type="compositionally biased region" description="Basic and acidic residues" evidence="1">
    <location>
        <begin position="777"/>
        <end position="803"/>
    </location>
</feature>
<evidence type="ECO:0008006" key="4">
    <source>
        <dbReference type="Google" id="ProtNLM"/>
    </source>
</evidence>
<dbReference type="EMBL" id="JANEYF010000205">
    <property type="protein sequence ID" value="KAJ8971508.1"/>
    <property type="molecule type" value="Genomic_DNA"/>
</dbReference>
<name>A0AAV8ZU61_9CUCU</name>
<dbReference type="Proteomes" id="UP001162156">
    <property type="component" value="Unassembled WGS sequence"/>
</dbReference>
<accession>A0AAV8ZU61</accession>
<gene>
    <name evidence="2" type="ORF">NQ314_000670</name>
</gene>
<reference evidence="2" key="1">
    <citation type="journal article" date="2023" name="Insect Mol. Biol.">
        <title>Genome sequencing provides insights into the evolution of gene families encoding plant cell wall-degrading enzymes in longhorned beetles.</title>
        <authorList>
            <person name="Shin N.R."/>
            <person name="Okamura Y."/>
            <person name="Kirsch R."/>
            <person name="Pauchet Y."/>
        </authorList>
    </citation>
    <scope>NUCLEOTIDE SEQUENCE</scope>
    <source>
        <strain evidence="2">RBIC_L_NR</strain>
    </source>
</reference>
<dbReference type="AlphaFoldDB" id="A0AAV8ZU61"/>
<comment type="caution">
    <text evidence="2">The sequence shown here is derived from an EMBL/GenBank/DDBJ whole genome shotgun (WGS) entry which is preliminary data.</text>
</comment>
<sequence>MLSDQAFYDLYGNLFPSDYNNIHFKDNPNKKENSAGLDNSFFDKPIYPDVYNLVDNGNHNNINNVEKVYQNEQVTKPSNLEKENLDQGNFDSDSNFSFGDDLQDQNFDINDYGSNSNSDTETSESENNFIQARCYTPIQLTENIPTQPNIQFSKKLKEQKIKDYRNKMFFCTFCEEDISSRNFVRHLTRRHSNVKEIRNMLSFPIKSKERQNALAHLRNNSNFNLYLKGTVRPKNQSNDNNGEYYPCIYCKAIYSKQFLSRHTRNCVLARNVIGHKPNLKVNNVSRSQTEVACALDPTNVISKLDVKERVFDMMRGDEVAFVAKKDLLIAHYGESYFKSQKRERKEYTCNLLHPENFDNVISATRHFTGFDPLNKTYKAPSVALHMGTALKVICDELTHLILKHAKGFQCNTPEESLAWRQNVKNFKKLVEARWNTEISSIALKDMNEKRWKKPLLVQLINDVKSFREETLSYAKDCEKEFLEHKDYENTYKLLVRCTLALLILFNRRRIGDVQYLKIDDYKSERKTDFQDFEAALTDSEEVLTQQYKRVINGGKGSRAVVILVPQLLQHFIDLLLKNRDKYTLPDNNYAFAMPKSKLSWTQCCHKKINNVPKNFLFTDFNESDDDLPLSTINCNKINTLNTRKKTKLNKRTVFKEALDNTDMENHIQNGFRKCGLYPFDPNNVDYTKCIKNFLENQLAASQTEPKEPTAFEIECAKKAFKKIEKKLSDHGIDNEVMQELNSLDAETVKTNEQQKEEQDMEIPKEEMQISKMIKTNKQKDTEEQAREPDIENPRKELEVIPVNSREEIEVAEMAVNNDDHDSGSNPNRILQPSNSNETENSTSSNQSSTAQNCDKKIQYIPLDVSFENVLKCNVLNSVLTQKKVRKKNLLKLQVHRLVALGKKTRRGKKRKT</sequence>
<protein>
    <recommendedName>
        <fullName evidence="4">C2H2-type domain-containing protein</fullName>
    </recommendedName>
</protein>
<evidence type="ECO:0000256" key="1">
    <source>
        <dbReference type="SAM" id="MobiDB-lite"/>
    </source>
</evidence>
<keyword evidence="3" id="KW-1185">Reference proteome</keyword>
<feature type="compositionally biased region" description="Low complexity" evidence="1">
    <location>
        <begin position="833"/>
        <end position="851"/>
    </location>
</feature>
<evidence type="ECO:0000313" key="2">
    <source>
        <dbReference type="EMBL" id="KAJ8971508.1"/>
    </source>
</evidence>
<proteinExistence type="predicted"/>
<feature type="region of interest" description="Disordered" evidence="1">
    <location>
        <begin position="774"/>
        <end position="803"/>
    </location>
</feature>
<feature type="region of interest" description="Disordered" evidence="1">
    <location>
        <begin position="815"/>
        <end position="851"/>
    </location>
</feature>
<feature type="region of interest" description="Disordered" evidence="1">
    <location>
        <begin position="749"/>
        <end position="768"/>
    </location>
</feature>
<organism evidence="2 3">
    <name type="scientific">Rhamnusium bicolor</name>
    <dbReference type="NCBI Taxonomy" id="1586634"/>
    <lineage>
        <taxon>Eukaryota</taxon>
        <taxon>Metazoa</taxon>
        <taxon>Ecdysozoa</taxon>
        <taxon>Arthropoda</taxon>
        <taxon>Hexapoda</taxon>
        <taxon>Insecta</taxon>
        <taxon>Pterygota</taxon>
        <taxon>Neoptera</taxon>
        <taxon>Endopterygota</taxon>
        <taxon>Coleoptera</taxon>
        <taxon>Polyphaga</taxon>
        <taxon>Cucujiformia</taxon>
        <taxon>Chrysomeloidea</taxon>
        <taxon>Cerambycidae</taxon>
        <taxon>Lepturinae</taxon>
        <taxon>Rhagiini</taxon>
        <taxon>Rhamnusium</taxon>
    </lineage>
</organism>
<feature type="compositionally biased region" description="Low complexity" evidence="1">
    <location>
        <begin position="114"/>
        <end position="127"/>
    </location>
</feature>
<dbReference type="PANTHER" id="PTHR33480:SF1">
    <property type="entry name" value="TYR RECOMBINASE DOMAIN-CONTAINING PROTEIN"/>
    <property type="match status" value="1"/>
</dbReference>
<dbReference type="PANTHER" id="PTHR33480">
    <property type="entry name" value="SET DOMAIN-CONTAINING PROTEIN-RELATED"/>
    <property type="match status" value="1"/>
</dbReference>
<feature type="compositionally biased region" description="Polar residues" evidence="1">
    <location>
        <begin position="823"/>
        <end position="832"/>
    </location>
</feature>
<feature type="region of interest" description="Disordered" evidence="1">
    <location>
        <begin position="107"/>
        <end position="127"/>
    </location>
</feature>